<evidence type="ECO:0000256" key="2">
    <source>
        <dbReference type="ARBA" id="ARBA00004776"/>
    </source>
</evidence>
<dbReference type="PROSITE" id="PS51318">
    <property type="entry name" value="TAT"/>
    <property type="match status" value="1"/>
</dbReference>
<name>A0ABU5EDA6_9PROT</name>
<dbReference type="Pfam" id="PF05951">
    <property type="entry name" value="Peptidase_M15_2"/>
    <property type="match status" value="1"/>
</dbReference>
<evidence type="ECO:0000256" key="4">
    <source>
        <dbReference type="ARBA" id="ARBA00022723"/>
    </source>
</evidence>
<proteinExistence type="inferred from homology"/>
<comment type="caution">
    <text evidence="12">The sequence shown here is derived from an EMBL/GenBank/DDBJ whole genome shotgun (WGS) entry which is preliminary data.</text>
</comment>
<accession>A0ABU5EDA6</accession>
<dbReference type="Gene3D" id="3.30.1380.10">
    <property type="match status" value="1"/>
</dbReference>
<keyword evidence="13" id="KW-1185">Reference proteome</keyword>
<dbReference type="InterPro" id="IPR009045">
    <property type="entry name" value="Zn_M74/Hedgehog-like"/>
</dbReference>
<evidence type="ECO:0000256" key="9">
    <source>
        <dbReference type="ARBA" id="ARBA00023316"/>
    </source>
</evidence>
<keyword evidence="9" id="KW-0961">Cell wall biogenesis/degradation</keyword>
<evidence type="ECO:0000313" key="13">
    <source>
        <dbReference type="Proteomes" id="UP001279642"/>
    </source>
</evidence>
<keyword evidence="5" id="KW-0732">Signal</keyword>
<dbReference type="InterPro" id="IPR010275">
    <property type="entry name" value="MepK"/>
</dbReference>
<comment type="pathway">
    <text evidence="2">Cell wall biogenesis; cell wall polysaccharide biosynthesis.</text>
</comment>
<evidence type="ECO:0000256" key="8">
    <source>
        <dbReference type="ARBA" id="ARBA00023049"/>
    </source>
</evidence>
<dbReference type="Proteomes" id="UP001279642">
    <property type="component" value="Unassembled WGS sequence"/>
</dbReference>
<evidence type="ECO:0000256" key="6">
    <source>
        <dbReference type="ARBA" id="ARBA00022801"/>
    </source>
</evidence>
<evidence type="ECO:0000256" key="11">
    <source>
        <dbReference type="ARBA" id="ARBA00093666"/>
    </source>
</evidence>
<dbReference type="SUPFAM" id="SSF55166">
    <property type="entry name" value="Hedgehog/DD-peptidase"/>
    <property type="match status" value="1"/>
</dbReference>
<keyword evidence="3" id="KW-0645">Protease</keyword>
<evidence type="ECO:0000256" key="1">
    <source>
        <dbReference type="ARBA" id="ARBA00001947"/>
    </source>
</evidence>
<evidence type="ECO:0000256" key="5">
    <source>
        <dbReference type="ARBA" id="ARBA00022729"/>
    </source>
</evidence>
<evidence type="ECO:0000256" key="3">
    <source>
        <dbReference type="ARBA" id="ARBA00022670"/>
    </source>
</evidence>
<organism evidence="12 13">
    <name type="scientific">Dongia soli</name>
    <dbReference type="NCBI Taxonomy" id="600628"/>
    <lineage>
        <taxon>Bacteria</taxon>
        <taxon>Pseudomonadati</taxon>
        <taxon>Pseudomonadota</taxon>
        <taxon>Alphaproteobacteria</taxon>
        <taxon>Rhodospirillales</taxon>
        <taxon>Dongiaceae</taxon>
        <taxon>Dongia</taxon>
    </lineage>
</organism>
<dbReference type="RefSeq" id="WP_320509242.1">
    <property type="nucleotide sequence ID" value="NZ_JAXCLW010000004.1"/>
</dbReference>
<comment type="similarity">
    <text evidence="10">Belongs to the peptidase M15 family.</text>
</comment>
<protein>
    <recommendedName>
        <fullName evidence="11">Murein endopeptidase K</fullName>
    </recommendedName>
</protein>
<sequence>MIPPVTQRPTDAHSQEDSPTCPLIINRRRLLGAGLAASAAGLLPNLVIPGSAYAALPNSGNRTLGFYNTHTDEQLKATYWSNGRYDKGALKDINYILRDHRNNEIMRMDVKLLDLLTDLHRRSGSTKAFQIVCGYRSPQTNAMLVKMSSGVAKNSLHMQGKAIDIRLADVSVRELRDTALGMRQGGVGYYPRSAFVHVDTGEVRHW</sequence>
<keyword evidence="4" id="KW-0479">Metal-binding</keyword>
<dbReference type="CDD" id="cd14844">
    <property type="entry name" value="Zn-DD-carboxypeptidase_like"/>
    <property type="match status" value="1"/>
</dbReference>
<keyword evidence="7" id="KW-0862">Zinc</keyword>
<keyword evidence="8" id="KW-0482">Metalloprotease</keyword>
<gene>
    <name evidence="12" type="ORF">SMD27_15095</name>
</gene>
<evidence type="ECO:0000256" key="10">
    <source>
        <dbReference type="ARBA" id="ARBA00093448"/>
    </source>
</evidence>
<evidence type="ECO:0000313" key="12">
    <source>
        <dbReference type="EMBL" id="MDY0884171.1"/>
    </source>
</evidence>
<evidence type="ECO:0000256" key="7">
    <source>
        <dbReference type="ARBA" id="ARBA00022833"/>
    </source>
</evidence>
<dbReference type="PANTHER" id="PTHR37425">
    <property type="match status" value="1"/>
</dbReference>
<dbReference type="InterPro" id="IPR006311">
    <property type="entry name" value="TAT_signal"/>
</dbReference>
<reference evidence="12 13" key="1">
    <citation type="journal article" date="2016" name="Antonie Van Leeuwenhoek">
        <title>Dongia soli sp. nov., isolated from soil from Dokdo, Korea.</title>
        <authorList>
            <person name="Kim D.U."/>
            <person name="Lee H."/>
            <person name="Kim H."/>
            <person name="Kim S.G."/>
            <person name="Ka J.O."/>
        </authorList>
    </citation>
    <scope>NUCLEOTIDE SEQUENCE [LARGE SCALE GENOMIC DNA]</scope>
    <source>
        <strain evidence="12 13">D78</strain>
    </source>
</reference>
<dbReference type="PANTHER" id="PTHR37425:SF1">
    <property type="entry name" value="OUTER MEMBRANE PROTEIN"/>
    <property type="match status" value="1"/>
</dbReference>
<comment type="cofactor">
    <cofactor evidence="1">
        <name>Zn(2+)</name>
        <dbReference type="ChEBI" id="CHEBI:29105"/>
    </cofactor>
</comment>
<keyword evidence="6" id="KW-0378">Hydrolase</keyword>
<dbReference type="EMBL" id="JAXCLW010000004">
    <property type="protein sequence ID" value="MDY0884171.1"/>
    <property type="molecule type" value="Genomic_DNA"/>
</dbReference>